<dbReference type="PANTHER" id="PTHR34293">
    <property type="entry name" value="HTH-TYPE TRANSCRIPTIONAL REGULATOR TRMBL2"/>
    <property type="match status" value="1"/>
</dbReference>
<dbReference type="InterPro" id="IPR016032">
    <property type="entry name" value="Sig_transdc_resp-reg_C-effctor"/>
</dbReference>
<accession>A0ABS9H7A3</accession>
<dbReference type="Proteomes" id="UP001201161">
    <property type="component" value="Unassembled WGS sequence"/>
</dbReference>
<dbReference type="GO" id="GO:0003677">
    <property type="term" value="F:DNA binding"/>
    <property type="evidence" value="ECO:0007669"/>
    <property type="project" value="UniProtKB-KW"/>
</dbReference>
<dbReference type="Gene3D" id="1.10.10.10">
    <property type="entry name" value="Winged helix-like DNA-binding domain superfamily/Winged helix DNA-binding domain"/>
    <property type="match status" value="1"/>
</dbReference>
<dbReference type="PANTHER" id="PTHR34293:SF1">
    <property type="entry name" value="HTH-TYPE TRANSCRIPTIONAL REGULATOR TRMBL2"/>
    <property type="match status" value="1"/>
</dbReference>
<evidence type="ECO:0000313" key="3">
    <source>
        <dbReference type="Proteomes" id="UP001201161"/>
    </source>
</evidence>
<comment type="caution">
    <text evidence="2">The sequence shown here is derived from an EMBL/GenBank/DDBJ whole genome shotgun (WGS) entry which is preliminary data.</text>
</comment>
<dbReference type="SUPFAM" id="SSF46894">
    <property type="entry name" value="C-terminal effector domain of the bipartite response regulators"/>
    <property type="match status" value="1"/>
</dbReference>
<dbReference type="InterPro" id="IPR051797">
    <property type="entry name" value="TrmB-like"/>
</dbReference>
<protein>
    <submittedName>
        <fullName evidence="2">DNA-binding response regulator</fullName>
    </submittedName>
</protein>
<proteinExistence type="predicted"/>
<feature type="domain" description="HTH luxR-type" evidence="1">
    <location>
        <begin position="267"/>
        <end position="323"/>
    </location>
</feature>
<name>A0ABS9H7A3_9ACTN</name>
<dbReference type="EMBL" id="JAKJHZ010000001">
    <property type="protein sequence ID" value="MCF6376144.1"/>
    <property type="molecule type" value="Genomic_DNA"/>
</dbReference>
<keyword evidence="3" id="KW-1185">Reference proteome</keyword>
<keyword evidence="2" id="KW-0238">DNA-binding</keyword>
<dbReference type="RefSeq" id="WP_236397579.1">
    <property type="nucleotide sequence ID" value="NZ_JAKJHZ010000001.1"/>
</dbReference>
<reference evidence="2 3" key="1">
    <citation type="submission" date="2022-01" db="EMBL/GenBank/DDBJ databases">
        <title>Nocardioides sp. nov., an actinomycete isolated from mining soil.</title>
        <authorList>
            <person name="Liu L."/>
        </authorList>
    </citation>
    <scope>NUCLEOTIDE SEQUENCE [LARGE SCALE GENOMIC DNA]</scope>
    <source>
        <strain evidence="2 3">KLBMP 9356</strain>
    </source>
</reference>
<gene>
    <name evidence="2" type="ORF">L2K70_00830</name>
</gene>
<sequence>MAGDPSSVMAALGLDRSTEHLYFRLVPVSGHTLTGVAQLVQTAPDRLLRELAPLVDRGLVALVEDRVVVPPLADALSALVLEEARRAAASATRLAELSSAVPHLVASATRPDRQHLSEVHPLDGELSSGGNPLELLQLMLRTSRGDMLWLRPDAWAMPRESAVTELLAEAIASGRRSRAIYPVRALTEAPDALRARARLGEEVRVMSEVRTRMFVFGDAHAVLPEPLGFADEPRVHVRQRSIVAALTMWFESMWERAAPVPELEDGDIDLDGRRFLLDQMMAGATDEVIARKLGIGLRTVRRRVASLMIELGVDTRFQAGVEAVRRGWL</sequence>
<dbReference type="SMART" id="SM00421">
    <property type="entry name" value="HTH_LUXR"/>
    <property type="match status" value="1"/>
</dbReference>
<evidence type="ECO:0000259" key="1">
    <source>
        <dbReference type="SMART" id="SM00421"/>
    </source>
</evidence>
<evidence type="ECO:0000313" key="2">
    <source>
        <dbReference type="EMBL" id="MCF6376144.1"/>
    </source>
</evidence>
<dbReference type="InterPro" id="IPR000792">
    <property type="entry name" value="Tscrpt_reg_LuxR_C"/>
</dbReference>
<dbReference type="InterPro" id="IPR036388">
    <property type="entry name" value="WH-like_DNA-bd_sf"/>
</dbReference>
<organism evidence="2 3">
    <name type="scientific">Nocardioides potassii</name>
    <dbReference type="NCBI Taxonomy" id="2911371"/>
    <lineage>
        <taxon>Bacteria</taxon>
        <taxon>Bacillati</taxon>
        <taxon>Actinomycetota</taxon>
        <taxon>Actinomycetes</taxon>
        <taxon>Propionibacteriales</taxon>
        <taxon>Nocardioidaceae</taxon>
        <taxon>Nocardioides</taxon>
    </lineage>
</organism>